<name>A0A0D3IF53_EMIH1</name>
<dbReference type="KEGG" id="ehx:EMIHUDRAFT_371800"/>
<sequence length="270" mass="27508">MRRRAVLSAPPLVAAGLLSPLAFGCGCGCGGLIHPPSALAISATTMTGKTRPDLGVVLVDQVSQQGQTLSADLVVAGGLICSVAFDSKWKLAEGGYYDVEANTRDGEAAFLQRVALPKGSTLDSLPAKWFTSAVLGVDGRYGAYGAPVDGKVIADATSSGKRLVDISFTSLSPGGAESARKAVVSAVQPAGSTDALLLVAGASAARWKKSGAEADARAAAQSLRVVGTRKTALAPEAPSDYRFGKTTGPSSMKSRNDGPDYSKYAADDAD</sequence>
<dbReference type="GeneID" id="17253122"/>
<evidence type="ECO:0008006" key="5">
    <source>
        <dbReference type="Google" id="ProtNLM"/>
    </source>
</evidence>
<dbReference type="GeneID" id="17253771"/>
<proteinExistence type="predicted"/>
<keyword evidence="2" id="KW-0732">Signal</keyword>
<dbReference type="Proteomes" id="UP000013827">
    <property type="component" value="Unassembled WGS sequence"/>
</dbReference>
<evidence type="ECO:0000256" key="1">
    <source>
        <dbReference type="SAM" id="MobiDB-lite"/>
    </source>
</evidence>
<feature type="chain" id="PRO_5044053485" description="Lipoprotein" evidence="2">
    <location>
        <begin position="25"/>
        <end position="270"/>
    </location>
</feature>
<dbReference type="GeneID" id="17256037"/>
<evidence type="ECO:0000256" key="2">
    <source>
        <dbReference type="SAM" id="SignalP"/>
    </source>
</evidence>
<protein>
    <recommendedName>
        <fullName evidence="5">Lipoprotein</fullName>
    </recommendedName>
</protein>
<dbReference type="KEGG" id="ehx:EMIHUDRAFT_372108"/>
<reference evidence="3" key="2">
    <citation type="submission" date="2024-10" db="UniProtKB">
        <authorList>
            <consortium name="EnsemblProtists"/>
        </authorList>
    </citation>
    <scope>IDENTIFICATION</scope>
</reference>
<feature type="region of interest" description="Disordered" evidence="1">
    <location>
        <begin position="236"/>
        <end position="270"/>
    </location>
</feature>
<dbReference type="EnsemblProtists" id="EOD09888">
    <property type="protein sequence ID" value="EOD09888"/>
    <property type="gene ID" value="EMIHUDRAFT_371800"/>
</dbReference>
<feature type="signal peptide" evidence="2">
    <location>
        <begin position="1"/>
        <end position="24"/>
    </location>
</feature>
<dbReference type="PROSITE" id="PS51257">
    <property type="entry name" value="PROKAR_LIPOPROTEIN"/>
    <property type="match status" value="1"/>
</dbReference>
<dbReference type="EnsemblProtists" id="EOD06974">
    <property type="protein sequence ID" value="EOD06974"/>
    <property type="gene ID" value="EMIHUDRAFT_359368"/>
</dbReference>
<dbReference type="PaxDb" id="2903-EOD06974"/>
<dbReference type="RefSeq" id="XP_005762317.1">
    <property type="nucleotide sequence ID" value="XM_005762260.1"/>
</dbReference>
<dbReference type="EnsemblProtists" id="EOD07623">
    <property type="protein sequence ID" value="EOD07623"/>
    <property type="gene ID" value="EMIHUDRAFT_372108"/>
</dbReference>
<dbReference type="HOGENOM" id="CLU_1032217_0_0_1"/>
<dbReference type="RefSeq" id="XP_005760052.1">
    <property type="nucleotide sequence ID" value="XM_005759995.1"/>
</dbReference>
<dbReference type="OMA" id="QDSVIML"/>
<dbReference type="KEGG" id="ehx:EMIHUDRAFT_359368"/>
<dbReference type="RefSeq" id="XP_005759403.1">
    <property type="nucleotide sequence ID" value="XM_005759346.1"/>
</dbReference>
<keyword evidence="4" id="KW-1185">Reference proteome</keyword>
<organism evidence="3 4">
    <name type="scientific">Emiliania huxleyi (strain CCMP1516)</name>
    <dbReference type="NCBI Taxonomy" id="280463"/>
    <lineage>
        <taxon>Eukaryota</taxon>
        <taxon>Haptista</taxon>
        <taxon>Haptophyta</taxon>
        <taxon>Prymnesiophyceae</taxon>
        <taxon>Isochrysidales</taxon>
        <taxon>Noelaerhabdaceae</taxon>
        <taxon>Emiliania</taxon>
    </lineage>
</organism>
<evidence type="ECO:0000313" key="4">
    <source>
        <dbReference type="Proteomes" id="UP000013827"/>
    </source>
</evidence>
<reference evidence="4" key="1">
    <citation type="journal article" date="2013" name="Nature">
        <title>Pan genome of the phytoplankton Emiliania underpins its global distribution.</title>
        <authorList>
            <person name="Read B.A."/>
            <person name="Kegel J."/>
            <person name="Klute M.J."/>
            <person name="Kuo A."/>
            <person name="Lefebvre S.C."/>
            <person name="Maumus F."/>
            <person name="Mayer C."/>
            <person name="Miller J."/>
            <person name="Monier A."/>
            <person name="Salamov A."/>
            <person name="Young J."/>
            <person name="Aguilar M."/>
            <person name="Claverie J.M."/>
            <person name="Frickenhaus S."/>
            <person name="Gonzalez K."/>
            <person name="Herman E.K."/>
            <person name="Lin Y.C."/>
            <person name="Napier J."/>
            <person name="Ogata H."/>
            <person name="Sarno A.F."/>
            <person name="Shmutz J."/>
            <person name="Schroeder D."/>
            <person name="de Vargas C."/>
            <person name="Verret F."/>
            <person name="von Dassow P."/>
            <person name="Valentin K."/>
            <person name="Van de Peer Y."/>
            <person name="Wheeler G."/>
            <person name="Dacks J.B."/>
            <person name="Delwiche C.F."/>
            <person name="Dyhrman S.T."/>
            <person name="Glockner G."/>
            <person name="John U."/>
            <person name="Richards T."/>
            <person name="Worden A.Z."/>
            <person name="Zhang X."/>
            <person name="Grigoriev I.V."/>
            <person name="Allen A.E."/>
            <person name="Bidle K."/>
            <person name="Borodovsky M."/>
            <person name="Bowler C."/>
            <person name="Brownlee C."/>
            <person name="Cock J.M."/>
            <person name="Elias M."/>
            <person name="Gladyshev V.N."/>
            <person name="Groth M."/>
            <person name="Guda C."/>
            <person name="Hadaegh A."/>
            <person name="Iglesias-Rodriguez M.D."/>
            <person name="Jenkins J."/>
            <person name="Jones B.M."/>
            <person name="Lawson T."/>
            <person name="Leese F."/>
            <person name="Lindquist E."/>
            <person name="Lobanov A."/>
            <person name="Lomsadze A."/>
            <person name="Malik S.B."/>
            <person name="Marsh M.E."/>
            <person name="Mackinder L."/>
            <person name="Mock T."/>
            <person name="Mueller-Roeber B."/>
            <person name="Pagarete A."/>
            <person name="Parker M."/>
            <person name="Probert I."/>
            <person name="Quesneville H."/>
            <person name="Raines C."/>
            <person name="Rensing S.A."/>
            <person name="Riano-Pachon D.M."/>
            <person name="Richier S."/>
            <person name="Rokitta S."/>
            <person name="Shiraiwa Y."/>
            <person name="Soanes D.M."/>
            <person name="van der Giezen M."/>
            <person name="Wahlund T.M."/>
            <person name="Williams B."/>
            <person name="Wilson W."/>
            <person name="Wolfe G."/>
            <person name="Wurch L.L."/>
        </authorList>
    </citation>
    <scope>NUCLEOTIDE SEQUENCE</scope>
</reference>
<dbReference type="eggNOG" id="ENOG502S99A">
    <property type="taxonomic scope" value="Eukaryota"/>
</dbReference>
<accession>A0A0D3IF53</accession>
<dbReference type="AlphaFoldDB" id="A0A0D3IF53"/>
<evidence type="ECO:0000313" key="3">
    <source>
        <dbReference type="EnsemblProtists" id="EOD09888"/>
    </source>
</evidence>